<name>A0A6M3KMY5_9ZZZZ</name>
<dbReference type="SUPFAM" id="SSF88697">
    <property type="entry name" value="PUA domain-like"/>
    <property type="match status" value="1"/>
</dbReference>
<dbReference type="EMBL" id="MT141511">
    <property type="protein sequence ID" value="QJA64021.1"/>
    <property type="molecule type" value="Genomic_DNA"/>
</dbReference>
<protein>
    <submittedName>
        <fullName evidence="2">Putative ASCH domain-containing protein</fullName>
    </submittedName>
</protein>
<reference evidence="2" key="1">
    <citation type="submission" date="2020-03" db="EMBL/GenBank/DDBJ databases">
        <title>The deep terrestrial virosphere.</title>
        <authorList>
            <person name="Holmfeldt K."/>
            <person name="Nilsson E."/>
            <person name="Simone D."/>
            <person name="Lopez-Fernandez M."/>
            <person name="Wu X."/>
            <person name="de Brujin I."/>
            <person name="Lundin D."/>
            <person name="Andersson A."/>
            <person name="Bertilsson S."/>
            <person name="Dopson M."/>
        </authorList>
    </citation>
    <scope>NUCLEOTIDE SEQUENCE</scope>
    <source>
        <strain evidence="2">MM415A00315</strain>
        <strain evidence="1">MM415B00552</strain>
    </source>
</reference>
<dbReference type="EMBL" id="MT142503">
    <property type="protein sequence ID" value="QJA83110.1"/>
    <property type="molecule type" value="Genomic_DNA"/>
</dbReference>
<dbReference type="InterPro" id="IPR015947">
    <property type="entry name" value="PUA-like_sf"/>
</dbReference>
<accession>A0A6M3KMY5</accession>
<proteinExistence type="predicted"/>
<dbReference type="Gene3D" id="2.30.130.30">
    <property type="entry name" value="Hypothetical protein"/>
    <property type="match status" value="1"/>
</dbReference>
<evidence type="ECO:0000313" key="2">
    <source>
        <dbReference type="EMBL" id="QJA83110.1"/>
    </source>
</evidence>
<gene>
    <name evidence="2" type="ORF">MM415A00315_0035</name>
    <name evidence="1" type="ORF">MM415B00552_0011</name>
</gene>
<dbReference type="AlphaFoldDB" id="A0A6M3KMY5"/>
<sequence length="146" mass="16690">MKALSIKQPWAWLICAGYKDIENRNWKIGRKSQHGPYSSYHQANFTVGLPCRIYVHAGKSVDNQGAIWLWEHKERLGIQGCMPQWTELCNTWKGSAIIGEVDIVDCVTESQSQWFVGKYGFVLANPLLYEKPIPCRGMLGFFEPLL</sequence>
<evidence type="ECO:0000313" key="1">
    <source>
        <dbReference type="EMBL" id="QJA64021.1"/>
    </source>
</evidence>
<organism evidence="2">
    <name type="scientific">viral metagenome</name>
    <dbReference type="NCBI Taxonomy" id="1070528"/>
    <lineage>
        <taxon>unclassified sequences</taxon>
        <taxon>metagenomes</taxon>
        <taxon>organismal metagenomes</taxon>
    </lineage>
</organism>